<dbReference type="PANTHER" id="PTHR31987:SF1">
    <property type="entry name" value="GLUTAMINASE A"/>
    <property type="match status" value="1"/>
</dbReference>
<dbReference type="Pfam" id="PF16335">
    <property type="entry name" value="GtaA_6_Hairpin"/>
    <property type="match status" value="1"/>
</dbReference>
<proteinExistence type="predicted"/>
<reference evidence="4" key="1">
    <citation type="submission" date="2021-12" db="EMBL/GenBank/DDBJ databases">
        <authorList>
            <person name="Zaccaron A."/>
            <person name="Stergiopoulos I."/>
        </authorList>
    </citation>
    <scope>NUCLEOTIDE SEQUENCE</scope>
    <source>
        <strain evidence="4">Race5_Kim</strain>
    </source>
</reference>
<dbReference type="EMBL" id="CP090166">
    <property type="protein sequence ID" value="UJO16150.1"/>
    <property type="molecule type" value="Genomic_DNA"/>
</dbReference>
<sequence>MLPSIPALHPSFKLKMLRSLLCLTSLISGIAAQSQASTFTPGRPPAIPLAVRSPYLSTWQAAGNDGGNGGYLAGQWPTFWTGAVKGWCGFIKVDGATYTWMGKPDSLPQVVTQTAFEYTSTRSTFTMDVAGKVTMNITFLSPVDPTDKQRQSMPVAYMNVEVQSTDGQQHDVALYTDISAEWASGDREQVVEWSRGTAQGTSNSGSGDVAFHKVWRQNQKEFGEDGDQAAWGSWYYATEQQEGLSYQSGADADVRRHFIDNGRLNNTEDRNFRPINQDFPVFGFALDMGTIAQESRSALFTVNLLQDNAVQFTTNEGTQKIRSFWRNAFQDELSAITTFYFDYENGARVSATLDLDVADDARAAAGDDYVLITTLAVRQAWAGVQIAGTEQENYMFLKEISSNGNFQTVDVIFPFHPILLYMNAEWMKMILDPLFINMRYLWPEPFAIHDLGHHYPNATGHADGKTALQPLEECGNMLIMSLAYAQRTGDTEYLSQNWDLLSGWADWLISNDSVIPFHQISTDDFAGPLANQTNLALKGIIGLEAASLMAGMTGHTDQGNNYHDTARDWIQQWEDLGVSRDTNPAHTTLNYGDEDSYSLLYNLYADALLQTNIVPKSIYTMQSDFYPSVEQTYGVALDTRASRTKSDWQIFCAAVASEDTRDMFIQDVAKFLQETALSQPATDLYEADTGNNAGNIGPFKARPVVGGWFALLALNQTGIPERR</sequence>
<name>A0A9Q8LEX8_PASFU</name>
<protein>
    <submittedName>
        <fullName evidence="4">Glutaminase A</fullName>
    </submittedName>
</protein>
<dbReference type="GeneID" id="71984463"/>
<dbReference type="Pfam" id="PF17168">
    <property type="entry name" value="DUF5127"/>
    <property type="match status" value="1"/>
</dbReference>
<dbReference type="Proteomes" id="UP000756132">
    <property type="component" value="Chromosome 4"/>
</dbReference>
<dbReference type="KEGG" id="ffu:CLAFUR5_04585"/>
<dbReference type="PANTHER" id="PTHR31987">
    <property type="entry name" value="GLUTAMINASE A-RELATED"/>
    <property type="match status" value="1"/>
</dbReference>
<organism evidence="4 5">
    <name type="scientific">Passalora fulva</name>
    <name type="common">Tomato leaf mold</name>
    <name type="synonym">Cladosporium fulvum</name>
    <dbReference type="NCBI Taxonomy" id="5499"/>
    <lineage>
        <taxon>Eukaryota</taxon>
        <taxon>Fungi</taxon>
        <taxon>Dikarya</taxon>
        <taxon>Ascomycota</taxon>
        <taxon>Pezizomycotina</taxon>
        <taxon>Dothideomycetes</taxon>
        <taxon>Dothideomycetidae</taxon>
        <taxon>Mycosphaerellales</taxon>
        <taxon>Mycosphaerellaceae</taxon>
        <taxon>Fulvia</taxon>
    </lineage>
</organism>
<evidence type="ECO:0000259" key="2">
    <source>
        <dbReference type="Pfam" id="PF16335"/>
    </source>
</evidence>
<feature type="domain" description="Glutaminase A central" evidence="2">
    <location>
        <begin position="366"/>
        <end position="712"/>
    </location>
</feature>
<evidence type="ECO:0000259" key="3">
    <source>
        <dbReference type="Pfam" id="PF17168"/>
    </source>
</evidence>
<evidence type="ECO:0000256" key="1">
    <source>
        <dbReference type="SAM" id="SignalP"/>
    </source>
</evidence>
<dbReference type="InterPro" id="IPR032514">
    <property type="entry name" value="GtaA_central"/>
</dbReference>
<dbReference type="GO" id="GO:0005975">
    <property type="term" value="P:carbohydrate metabolic process"/>
    <property type="evidence" value="ECO:0007669"/>
    <property type="project" value="InterPro"/>
</dbReference>
<keyword evidence="1" id="KW-0732">Signal</keyword>
<keyword evidence="5" id="KW-1185">Reference proteome</keyword>
<dbReference type="RefSeq" id="XP_047760516.1">
    <property type="nucleotide sequence ID" value="XM_047903733.1"/>
</dbReference>
<dbReference type="InterPro" id="IPR008928">
    <property type="entry name" value="6-hairpin_glycosidase_sf"/>
</dbReference>
<gene>
    <name evidence="4" type="ORF">CLAFUR5_04585</name>
</gene>
<dbReference type="AlphaFoldDB" id="A0A9Q8LEX8"/>
<dbReference type="InterPro" id="IPR033433">
    <property type="entry name" value="GtaA_N"/>
</dbReference>
<reference evidence="4" key="2">
    <citation type="journal article" date="2022" name="Microb. Genom.">
        <title>A chromosome-scale genome assembly of the tomato pathogen Cladosporium fulvum reveals a compartmentalized genome architecture and the presence of a dispensable chromosome.</title>
        <authorList>
            <person name="Zaccaron A.Z."/>
            <person name="Chen L.H."/>
            <person name="Samaras A."/>
            <person name="Stergiopoulos I."/>
        </authorList>
    </citation>
    <scope>NUCLEOTIDE SEQUENCE</scope>
    <source>
        <strain evidence="4">Race5_Kim</strain>
    </source>
</reference>
<dbReference type="SUPFAM" id="SSF48208">
    <property type="entry name" value="Six-hairpin glycosidases"/>
    <property type="match status" value="1"/>
</dbReference>
<feature type="chain" id="PRO_5040452969" evidence="1">
    <location>
        <begin position="33"/>
        <end position="723"/>
    </location>
</feature>
<feature type="signal peptide" evidence="1">
    <location>
        <begin position="1"/>
        <end position="32"/>
    </location>
</feature>
<evidence type="ECO:0000313" key="5">
    <source>
        <dbReference type="Proteomes" id="UP000756132"/>
    </source>
</evidence>
<accession>A0A9Q8LEX8</accession>
<dbReference type="InterPro" id="IPR052743">
    <property type="entry name" value="Glutaminase_GtaA"/>
</dbReference>
<evidence type="ECO:0000313" key="4">
    <source>
        <dbReference type="EMBL" id="UJO16150.1"/>
    </source>
</evidence>
<feature type="domain" description="Glutaminase A N-terminal" evidence="3">
    <location>
        <begin position="121"/>
        <end position="360"/>
    </location>
</feature>
<dbReference type="OrthoDB" id="431715at2759"/>